<dbReference type="InterPro" id="IPR021109">
    <property type="entry name" value="Peptidase_aspartic_dom_sf"/>
</dbReference>
<dbReference type="EMBL" id="WOCE01000018">
    <property type="protein sequence ID" value="KAE9593624.1"/>
    <property type="molecule type" value="Genomic_DNA"/>
</dbReference>
<keyword evidence="8" id="KW-1185">Reference proteome</keyword>
<dbReference type="GO" id="GO:0005576">
    <property type="term" value="C:extracellular region"/>
    <property type="evidence" value="ECO:0007669"/>
    <property type="project" value="TreeGrafter"/>
</dbReference>
<dbReference type="Pfam" id="PF14541">
    <property type="entry name" value="TAXi_C"/>
    <property type="match status" value="1"/>
</dbReference>
<keyword evidence="5" id="KW-0325">Glycoprotein</keyword>
<dbReference type="Proteomes" id="UP000447434">
    <property type="component" value="Chromosome 18"/>
</dbReference>
<evidence type="ECO:0000256" key="4">
    <source>
        <dbReference type="ARBA" id="ARBA00022801"/>
    </source>
</evidence>
<dbReference type="GO" id="GO:0004190">
    <property type="term" value="F:aspartic-type endopeptidase activity"/>
    <property type="evidence" value="ECO:0007669"/>
    <property type="project" value="UniProtKB-KW"/>
</dbReference>
<evidence type="ECO:0000259" key="6">
    <source>
        <dbReference type="PROSITE" id="PS51767"/>
    </source>
</evidence>
<proteinExistence type="inferred from homology"/>
<protein>
    <submittedName>
        <fullName evidence="7">Putative nepenthesin</fullName>
    </submittedName>
</protein>
<evidence type="ECO:0000256" key="5">
    <source>
        <dbReference type="ARBA" id="ARBA00023180"/>
    </source>
</evidence>
<accession>A0A6A4P0C3</accession>
<comment type="similarity">
    <text evidence="1">Belongs to the peptidase A1 family.</text>
</comment>
<evidence type="ECO:0000256" key="1">
    <source>
        <dbReference type="ARBA" id="ARBA00007447"/>
    </source>
</evidence>
<organism evidence="7 8">
    <name type="scientific">Lupinus albus</name>
    <name type="common">White lupine</name>
    <name type="synonym">Lupinus termis</name>
    <dbReference type="NCBI Taxonomy" id="3870"/>
    <lineage>
        <taxon>Eukaryota</taxon>
        <taxon>Viridiplantae</taxon>
        <taxon>Streptophyta</taxon>
        <taxon>Embryophyta</taxon>
        <taxon>Tracheophyta</taxon>
        <taxon>Spermatophyta</taxon>
        <taxon>Magnoliopsida</taxon>
        <taxon>eudicotyledons</taxon>
        <taxon>Gunneridae</taxon>
        <taxon>Pentapetalae</taxon>
        <taxon>rosids</taxon>
        <taxon>fabids</taxon>
        <taxon>Fabales</taxon>
        <taxon>Fabaceae</taxon>
        <taxon>Papilionoideae</taxon>
        <taxon>50 kb inversion clade</taxon>
        <taxon>genistoids sensu lato</taxon>
        <taxon>core genistoids</taxon>
        <taxon>Genisteae</taxon>
        <taxon>Lupinus</taxon>
    </lineage>
</organism>
<dbReference type="Pfam" id="PF14543">
    <property type="entry name" value="TAXi_N"/>
    <property type="match status" value="1"/>
</dbReference>
<sequence>MAFSDTSTDLVWVQCKPCKKCYQQTDPIFDPSKSETYKAANCFSQACKIIKENSCKKTSLSLKCQYNETYMDGSVSYGDVGQETFTFDTNVKNSRFGLNNIIFGCSREYKGNFEPKSAGIVGLGNGVASLTSQLGTVIHNKFSYRLSHEPNISSLLYSGTNDTVSTLGTVSTPLKSRNSLSPYYLSLYGMTVAGKRLNFVNPFGSAGNIILDTSTTLTLIPTYFYNKLESLVAAQINLRPFPIKTSLNKGVKFCYQTTPSTFKAPQIIVHFAGADIALNQYNTFVLIDGLMCFTFNVDDRVPVFVNIAQANFLVGIDRQKKVVSFKPTDCSKLQ</sequence>
<keyword evidence="3" id="KW-0064">Aspartyl protease</keyword>
<dbReference type="PANTHER" id="PTHR47967:SF74">
    <property type="entry name" value="ASPARTIC PROTEINASE CDR1-LIKE"/>
    <property type="match status" value="1"/>
</dbReference>
<dbReference type="PROSITE" id="PS51767">
    <property type="entry name" value="PEPTIDASE_A1"/>
    <property type="match status" value="1"/>
</dbReference>
<dbReference type="InterPro" id="IPR034161">
    <property type="entry name" value="Pepsin-like_plant"/>
</dbReference>
<dbReference type="OrthoDB" id="2747330at2759"/>
<dbReference type="InterPro" id="IPR032861">
    <property type="entry name" value="TAXi_N"/>
</dbReference>
<reference evidence="8" key="1">
    <citation type="journal article" date="2020" name="Nat. Commun.">
        <title>Genome sequence of the cluster root forming white lupin.</title>
        <authorList>
            <person name="Hufnagel B."/>
            <person name="Marques A."/>
            <person name="Soriano A."/>
            <person name="Marques L."/>
            <person name="Divol F."/>
            <person name="Doumas P."/>
            <person name="Sallet E."/>
            <person name="Mancinotti D."/>
            <person name="Carrere S."/>
            <person name="Marande W."/>
            <person name="Arribat S."/>
            <person name="Keller J."/>
            <person name="Huneau C."/>
            <person name="Blein T."/>
            <person name="Aime D."/>
            <person name="Laguerre M."/>
            <person name="Taylor J."/>
            <person name="Schubert V."/>
            <person name="Nelson M."/>
            <person name="Geu-Flores F."/>
            <person name="Crespi M."/>
            <person name="Gallardo-Guerrero K."/>
            <person name="Delaux P.-M."/>
            <person name="Salse J."/>
            <person name="Berges H."/>
            <person name="Guyot R."/>
            <person name="Gouzy J."/>
            <person name="Peret B."/>
        </authorList>
    </citation>
    <scope>NUCLEOTIDE SEQUENCE [LARGE SCALE GENOMIC DNA]</scope>
    <source>
        <strain evidence="8">cv. Amiga</strain>
    </source>
</reference>
<comment type="caution">
    <text evidence="7">The sequence shown here is derived from an EMBL/GenBank/DDBJ whole genome shotgun (WGS) entry which is preliminary data.</text>
</comment>
<dbReference type="CDD" id="cd05476">
    <property type="entry name" value="pepsin_A_like_plant"/>
    <property type="match status" value="1"/>
</dbReference>
<dbReference type="AlphaFoldDB" id="A0A6A4P0C3"/>
<name>A0A6A4P0C3_LUPAL</name>
<evidence type="ECO:0000313" key="8">
    <source>
        <dbReference type="Proteomes" id="UP000447434"/>
    </source>
</evidence>
<dbReference type="Gene3D" id="2.40.70.10">
    <property type="entry name" value="Acid Proteases"/>
    <property type="match status" value="2"/>
</dbReference>
<feature type="domain" description="Peptidase A1" evidence="6">
    <location>
        <begin position="1"/>
        <end position="326"/>
    </location>
</feature>
<dbReference type="InterPro" id="IPR032799">
    <property type="entry name" value="TAXi_C"/>
</dbReference>
<gene>
    <name evidence="7" type="ORF">Lalb_Chr18g0045031</name>
</gene>
<keyword evidence="2" id="KW-0645">Protease</keyword>
<dbReference type="InterPro" id="IPR033121">
    <property type="entry name" value="PEPTIDASE_A1"/>
</dbReference>
<dbReference type="PANTHER" id="PTHR47967">
    <property type="entry name" value="OS07G0603500 PROTEIN-RELATED"/>
    <property type="match status" value="1"/>
</dbReference>
<dbReference type="GO" id="GO:0006508">
    <property type="term" value="P:proteolysis"/>
    <property type="evidence" value="ECO:0007669"/>
    <property type="project" value="UniProtKB-KW"/>
</dbReference>
<dbReference type="InterPro" id="IPR051708">
    <property type="entry name" value="Plant_Aspart_Prot_A1"/>
</dbReference>
<dbReference type="SUPFAM" id="SSF50630">
    <property type="entry name" value="Acid proteases"/>
    <property type="match status" value="1"/>
</dbReference>
<keyword evidence="4" id="KW-0378">Hydrolase</keyword>
<evidence type="ECO:0000256" key="2">
    <source>
        <dbReference type="ARBA" id="ARBA00022670"/>
    </source>
</evidence>
<evidence type="ECO:0000313" key="7">
    <source>
        <dbReference type="EMBL" id="KAE9593624.1"/>
    </source>
</evidence>
<evidence type="ECO:0000256" key="3">
    <source>
        <dbReference type="ARBA" id="ARBA00022750"/>
    </source>
</evidence>